<dbReference type="Proteomes" id="UP000321746">
    <property type="component" value="Unassembled WGS sequence"/>
</dbReference>
<dbReference type="GO" id="GO:0016757">
    <property type="term" value="F:glycosyltransferase activity"/>
    <property type="evidence" value="ECO:0007669"/>
    <property type="project" value="TreeGrafter"/>
</dbReference>
<dbReference type="AlphaFoldDB" id="A0A511XN86"/>
<proteinExistence type="predicted"/>
<dbReference type="PANTHER" id="PTHR21461">
    <property type="entry name" value="GLYCOSYLTRANSFERASE FAMILY 92 PROTEIN"/>
    <property type="match status" value="1"/>
</dbReference>
<organism evidence="4 5">
    <name type="scientific">Acetobacter oeni</name>
    <dbReference type="NCBI Taxonomy" id="304077"/>
    <lineage>
        <taxon>Bacteria</taxon>
        <taxon>Pseudomonadati</taxon>
        <taxon>Pseudomonadota</taxon>
        <taxon>Alphaproteobacteria</taxon>
        <taxon>Acetobacterales</taxon>
        <taxon>Acetobacteraceae</taxon>
        <taxon>Acetobacter</taxon>
    </lineage>
</organism>
<dbReference type="PANTHER" id="PTHR21461:SF69">
    <property type="entry name" value="GLYCOSYLTRANSFERASE FAMILY 92 PROTEIN"/>
    <property type="match status" value="1"/>
</dbReference>
<keyword evidence="3" id="KW-1133">Transmembrane helix</keyword>
<evidence type="ECO:0000256" key="2">
    <source>
        <dbReference type="ARBA" id="ARBA00022692"/>
    </source>
</evidence>
<gene>
    <name evidence="4" type="ORF">AOE01nite_26360</name>
</gene>
<dbReference type="GO" id="GO:0005737">
    <property type="term" value="C:cytoplasm"/>
    <property type="evidence" value="ECO:0007669"/>
    <property type="project" value="TreeGrafter"/>
</dbReference>
<dbReference type="GO" id="GO:0016020">
    <property type="term" value="C:membrane"/>
    <property type="evidence" value="ECO:0007669"/>
    <property type="project" value="UniProtKB-SubCell"/>
</dbReference>
<dbReference type="EMBL" id="BJYG01000041">
    <property type="protein sequence ID" value="GEN64412.1"/>
    <property type="molecule type" value="Genomic_DNA"/>
</dbReference>
<dbReference type="Pfam" id="PF13704">
    <property type="entry name" value="Glyco_tranf_2_4"/>
    <property type="match status" value="1"/>
</dbReference>
<comment type="caution">
    <text evidence="4">The sequence shown here is derived from an EMBL/GenBank/DDBJ whole genome shotgun (WGS) entry which is preliminary data.</text>
</comment>
<evidence type="ECO:0000313" key="4">
    <source>
        <dbReference type="EMBL" id="GEN64412.1"/>
    </source>
</evidence>
<dbReference type="Gene3D" id="2.60.120.260">
    <property type="entry name" value="Galactose-binding domain-like"/>
    <property type="match status" value="1"/>
</dbReference>
<name>A0A511XN86_9PROT</name>
<dbReference type="InterPro" id="IPR008979">
    <property type="entry name" value="Galactose-bd-like_sf"/>
</dbReference>
<protein>
    <recommendedName>
        <fullName evidence="6">F5/8 type C domain-containing protein</fullName>
    </recommendedName>
</protein>
<comment type="subcellular location">
    <subcellularLocation>
        <location evidence="1">Membrane</location>
        <topology evidence="1">Single-pass membrane protein</topology>
    </subcellularLocation>
</comment>
<dbReference type="SUPFAM" id="SSF49785">
    <property type="entry name" value="Galactose-binding domain-like"/>
    <property type="match status" value="1"/>
</dbReference>
<evidence type="ECO:0000256" key="1">
    <source>
        <dbReference type="ARBA" id="ARBA00004167"/>
    </source>
</evidence>
<sequence>MSKYNYSLVTCARWEKDCIQEWLVYHRSIGFDHVYIYCNDDRPDDLYEKILPFIIGTEPYVTFLHHPKKGDQNGMYMHFLANFRQETERFMCLDVDEFVCIRHTNSIDALVKDGLDDCDDIVFNWVWFGNSGFVERPKGSVLLNYTNRAGSVFILTKHLIKSSVFDEKIRPENLEVIFHHRISPKDHPGLTVRNVLGEDYTSFIDGSDDEKSQYLAHENRMHRMLEKACIFHYAFKSEKDLLARAQRGTDGDFGGQTIWKDLYESGNLQGFFAPLNAVKDTYLRSYWMRLLLKGKQSTTDSSQTRHINIARFGIADQSSVSPWSVGKTTRDDASNGVNGILDGTYHFHTNIDPEPWWILTFPDPVVIRSVVLHNRPDVPARAEGLIVEVRLPSGEWGQLGTWNSIISVGEDILRPFAITPEHPVVCDILRLRLPREEYLHLSQVEVIGDIIS</sequence>
<evidence type="ECO:0008006" key="6">
    <source>
        <dbReference type="Google" id="ProtNLM"/>
    </source>
</evidence>
<reference evidence="4 5" key="1">
    <citation type="submission" date="2019-07" db="EMBL/GenBank/DDBJ databases">
        <title>Whole genome shotgun sequence of Acetobacter oeni NBRC 105207.</title>
        <authorList>
            <person name="Hosoyama A."/>
            <person name="Uohara A."/>
            <person name="Ohji S."/>
            <person name="Ichikawa N."/>
        </authorList>
    </citation>
    <scope>NUCLEOTIDE SEQUENCE [LARGE SCALE GENOMIC DNA]</scope>
    <source>
        <strain evidence="4 5">NBRC 105207</strain>
    </source>
</reference>
<evidence type="ECO:0000313" key="5">
    <source>
        <dbReference type="Proteomes" id="UP000321746"/>
    </source>
</evidence>
<evidence type="ECO:0000256" key="3">
    <source>
        <dbReference type="ARBA" id="ARBA00022989"/>
    </source>
</evidence>
<dbReference type="RefSeq" id="WP_146890849.1">
    <property type="nucleotide sequence ID" value="NZ_BJYG01000041.1"/>
</dbReference>
<accession>A0A511XN86</accession>
<dbReference type="OrthoDB" id="1997677at2"/>
<keyword evidence="5" id="KW-1185">Reference proteome</keyword>
<keyword evidence="3" id="KW-0472">Membrane</keyword>
<keyword evidence="2" id="KW-0812">Transmembrane</keyword>